<dbReference type="OrthoDB" id="9804819at2"/>
<feature type="domain" description="ABC transporter" evidence="10">
    <location>
        <begin position="85"/>
        <end position="312"/>
    </location>
</feature>
<evidence type="ECO:0000256" key="5">
    <source>
        <dbReference type="ARBA" id="ARBA00022840"/>
    </source>
</evidence>
<dbReference type="PROSITE" id="PS00211">
    <property type="entry name" value="ABC_TRANSPORTER_1"/>
    <property type="match status" value="1"/>
</dbReference>
<evidence type="ECO:0000256" key="8">
    <source>
        <dbReference type="ARBA" id="ARBA00023251"/>
    </source>
</evidence>
<dbReference type="GO" id="GO:0046677">
    <property type="term" value="P:response to antibiotic"/>
    <property type="evidence" value="ECO:0007669"/>
    <property type="project" value="UniProtKB-KW"/>
</dbReference>
<accession>A0A1S1PSM7</accession>
<dbReference type="SUPFAM" id="SSF52540">
    <property type="entry name" value="P-loop containing nucleoside triphosphate hydrolases"/>
    <property type="match status" value="1"/>
</dbReference>
<dbReference type="Gene3D" id="3.40.50.300">
    <property type="entry name" value="P-loop containing nucleotide triphosphate hydrolases"/>
    <property type="match status" value="1"/>
</dbReference>
<dbReference type="GO" id="GO:0005524">
    <property type="term" value="F:ATP binding"/>
    <property type="evidence" value="ECO:0007669"/>
    <property type="project" value="UniProtKB-KW"/>
</dbReference>
<evidence type="ECO:0000256" key="6">
    <source>
        <dbReference type="ARBA" id="ARBA00022967"/>
    </source>
</evidence>
<dbReference type="PROSITE" id="PS50893">
    <property type="entry name" value="ABC_TRANSPORTER_2"/>
    <property type="match status" value="1"/>
</dbReference>
<dbReference type="FunFam" id="3.40.50.300:FF:000589">
    <property type="entry name" value="ABC transporter, ATP-binding subunit"/>
    <property type="match status" value="1"/>
</dbReference>
<gene>
    <name evidence="11" type="ORF">BBK14_05495</name>
</gene>
<name>A0A1S1PSM7_9ACTN</name>
<dbReference type="PANTHER" id="PTHR42711:SF16">
    <property type="entry name" value="ABC TRANSPORTER ATP-BINDING PROTEIN"/>
    <property type="match status" value="1"/>
</dbReference>
<keyword evidence="5" id="KW-0067">ATP-binding</keyword>
<keyword evidence="12" id="KW-1185">Reference proteome</keyword>
<dbReference type="Proteomes" id="UP000179769">
    <property type="component" value="Unassembled WGS sequence"/>
</dbReference>
<dbReference type="CDD" id="cd03230">
    <property type="entry name" value="ABC_DR_subfamily_A"/>
    <property type="match status" value="1"/>
</dbReference>
<evidence type="ECO:0000256" key="9">
    <source>
        <dbReference type="SAM" id="MobiDB-lite"/>
    </source>
</evidence>
<comment type="subcellular location">
    <subcellularLocation>
        <location evidence="1">Cell membrane</location>
        <topology evidence="1">Peripheral membrane protein</topology>
    </subcellularLocation>
</comment>
<dbReference type="Pfam" id="PF00005">
    <property type="entry name" value="ABC_tran"/>
    <property type="match status" value="1"/>
</dbReference>
<proteinExistence type="predicted"/>
<evidence type="ECO:0000256" key="4">
    <source>
        <dbReference type="ARBA" id="ARBA00022741"/>
    </source>
</evidence>
<dbReference type="RefSeq" id="WP_071065502.1">
    <property type="nucleotide sequence ID" value="NZ_MAXA01000235.1"/>
</dbReference>
<protein>
    <submittedName>
        <fullName evidence="11">ABC transporter</fullName>
    </submittedName>
</protein>
<evidence type="ECO:0000256" key="7">
    <source>
        <dbReference type="ARBA" id="ARBA00023136"/>
    </source>
</evidence>
<dbReference type="AlphaFoldDB" id="A0A1S1PSM7"/>
<dbReference type="EMBL" id="MAXA01000235">
    <property type="protein sequence ID" value="OHV24317.1"/>
    <property type="molecule type" value="Genomic_DNA"/>
</dbReference>
<dbReference type="InterPro" id="IPR027417">
    <property type="entry name" value="P-loop_NTPase"/>
</dbReference>
<keyword evidence="3" id="KW-1003">Cell membrane</keyword>
<keyword evidence="2" id="KW-0813">Transport</keyword>
<keyword evidence="8" id="KW-0046">Antibiotic resistance</keyword>
<evidence type="ECO:0000313" key="11">
    <source>
        <dbReference type="EMBL" id="OHV24317.1"/>
    </source>
</evidence>
<organism evidence="11 12">
    <name type="scientific">Parafrankia soli</name>
    <dbReference type="NCBI Taxonomy" id="2599596"/>
    <lineage>
        <taxon>Bacteria</taxon>
        <taxon>Bacillati</taxon>
        <taxon>Actinomycetota</taxon>
        <taxon>Actinomycetes</taxon>
        <taxon>Frankiales</taxon>
        <taxon>Frankiaceae</taxon>
        <taxon>Parafrankia</taxon>
    </lineage>
</organism>
<dbReference type="InterPro" id="IPR050763">
    <property type="entry name" value="ABC_transporter_ATP-binding"/>
</dbReference>
<keyword evidence="6" id="KW-1278">Translocase</keyword>
<dbReference type="GO" id="GO:0005886">
    <property type="term" value="C:plasma membrane"/>
    <property type="evidence" value="ECO:0007669"/>
    <property type="project" value="UniProtKB-SubCell"/>
</dbReference>
<dbReference type="InterPro" id="IPR003593">
    <property type="entry name" value="AAA+_ATPase"/>
</dbReference>
<evidence type="ECO:0000256" key="2">
    <source>
        <dbReference type="ARBA" id="ARBA00022448"/>
    </source>
</evidence>
<feature type="region of interest" description="Disordered" evidence="9">
    <location>
        <begin position="22"/>
        <end position="92"/>
    </location>
</feature>
<dbReference type="SMART" id="SM00382">
    <property type="entry name" value="AAA"/>
    <property type="match status" value="1"/>
</dbReference>
<dbReference type="PANTHER" id="PTHR42711">
    <property type="entry name" value="ABC TRANSPORTER ATP-BINDING PROTEIN"/>
    <property type="match status" value="1"/>
</dbReference>
<evidence type="ECO:0000259" key="10">
    <source>
        <dbReference type="PROSITE" id="PS50893"/>
    </source>
</evidence>
<evidence type="ECO:0000256" key="3">
    <source>
        <dbReference type="ARBA" id="ARBA00022475"/>
    </source>
</evidence>
<reference evidence="12" key="1">
    <citation type="submission" date="2016-07" db="EMBL/GenBank/DDBJ databases">
        <title>Frankia sp. NRRL B-16219 Genome sequencing.</title>
        <authorList>
            <person name="Ghodhbane-Gtari F."/>
            <person name="Swanson E."/>
            <person name="Gueddou A."/>
            <person name="Louati M."/>
            <person name="Nouioui I."/>
            <person name="Hezbri K."/>
            <person name="Abebe-Akele F."/>
            <person name="Simpson S."/>
            <person name="Morris K."/>
            <person name="Thomas K."/>
            <person name="Gtari M."/>
            <person name="Tisa L.S."/>
        </authorList>
    </citation>
    <scope>NUCLEOTIDE SEQUENCE [LARGE SCALE GENOMIC DNA]</scope>
    <source>
        <strain evidence="12">NRRL B-16219</strain>
    </source>
</reference>
<sequence length="388" mass="40769">MAEVLAVEVTDLVKIYRRSAGGNTARPRYLRAGTPEASGGPATIPRSSRAHGRRQAHPPTETKQGDAPPPGRADRGTQTRGTQTIEGQVLPGGERAAQIRAVDGLSLSVSVGSVTAVLGPNGAGKTTTIEICEGFRAADSGEVRVLGLDPIRDGAALRPRVGVMLQAGGMYPGARAGEMLRLIAAHHANPLDAGVLMERLGLAEVAGVPFRRLSGGQQQRLSLAMAVVGRPELVFLDEPTAGLDVQGRRDTWELIEELRLSGVTVVLTTHAMDEAERLSDQVVIVNRGRVVAAGSPAELTRGGAEGQLRFRAPVGLDVERLLLALPDGTTGREGPSGHYLVQGTVDPQLLAAVTAWCASNGVLAEDLRVEQRTLEDVFVELTGSELAS</sequence>
<dbReference type="GO" id="GO:0016887">
    <property type="term" value="F:ATP hydrolysis activity"/>
    <property type="evidence" value="ECO:0007669"/>
    <property type="project" value="InterPro"/>
</dbReference>
<keyword evidence="4" id="KW-0547">Nucleotide-binding</keyword>
<dbReference type="InterPro" id="IPR017871">
    <property type="entry name" value="ABC_transporter-like_CS"/>
</dbReference>
<keyword evidence="7" id="KW-0472">Membrane</keyword>
<dbReference type="InterPro" id="IPR003439">
    <property type="entry name" value="ABC_transporter-like_ATP-bd"/>
</dbReference>
<evidence type="ECO:0000313" key="12">
    <source>
        <dbReference type="Proteomes" id="UP000179769"/>
    </source>
</evidence>
<evidence type="ECO:0000256" key="1">
    <source>
        <dbReference type="ARBA" id="ARBA00004202"/>
    </source>
</evidence>
<comment type="caution">
    <text evidence="11">The sequence shown here is derived from an EMBL/GenBank/DDBJ whole genome shotgun (WGS) entry which is preliminary data.</text>
</comment>